<feature type="domain" description="Poly A polymerase head" evidence="7">
    <location>
        <begin position="30"/>
        <end position="98"/>
    </location>
</feature>
<dbReference type="AlphaFoldDB" id="A0A381WAZ1"/>
<dbReference type="GO" id="GO:0000049">
    <property type="term" value="F:tRNA binding"/>
    <property type="evidence" value="ECO:0007669"/>
    <property type="project" value="TreeGrafter"/>
</dbReference>
<dbReference type="InterPro" id="IPR050264">
    <property type="entry name" value="Bact_CCA-adding_enz_type3_sf"/>
</dbReference>
<sequence length="103" mass="12011">MNNYSVVNLLDTYSIKRLFDIFENEAKEVRLVGGCIRDALLGKETKDIDVAAKVQPDEIIRILDKHKIQYENFAYRYGAIITIIEDQKFQITTLREDINQMGR</sequence>
<protein>
    <recommendedName>
        <fullName evidence="7">Poly A polymerase head domain-containing protein</fullName>
    </recommendedName>
</protein>
<keyword evidence="6" id="KW-0460">Magnesium</keyword>
<evidence type="ECO:0000259" key="7">
    <source>
        <dbReference type="Pfam" id="PF01743"/>
    </source>
</evidence>
<dbReference type="Gene3D" id="3.30.460.10">
    <property type="entry name" value="Beta Polymerase, domain 2"/>
    <property type="match status" value="1"/>
</dbReference>
<keyword evidence="3" id="KW-0819">tRNA processing</keyword>
<dbReference type="InterPro" id="IPR043519">
    <property type="entry name" value="NT_sf"/>
</dbReference>
<evidence type="ECO:0000256" key="4">
    <source>
        <dbReference type="ARBA" id="ARBA00022695"/>
    </source>
</evidence>
<organism evidence="8">
    <name type="scientific">marine metagenome</name>
    <dbReference type="NCBI Taxonomy" id="408172"/>
    <lineage>
        <taxon>unclassified sequences</taxon>
        <taxon>metagenomes</taxon>
        <taxon>ecological metagenomes</taxon>
    </lineage>
</organism>
<evidence type="ECO:0000256" key="5">
    <source>
        <dbReference type="ARBA" id="ARBA00022723"/>
    </source>
</evidence>
<dbReference type="SUPFAM" id="SSF81301">
    <property type="entry name" value="Nucleotidyltransferase"/>
    <property type="match status" value="1"/>
</dbReference>
<accession>A0A381WAZ1</accession>
<name>A0A381WAZ1_9ZZZZ</name>
<keyword evidence="2" id="KW-0808">Transferase</keyword>
<evidence type="ECO:0000313" key="8">
    <source>
        <dbReference type="EMBL" id="SVA49188.1"/>
    </source>
</evidence>
<comment type="cofactor">
    <cofactor evidence="1">
        <name>Mg(2+)</name>
        <dbReference type="ChEBI" id="CHEBI:18420"/>
    </cofactor>
</comment>
<evidence type="ECO:0000256" key="1">
    <source>
        <dbReference type="ARBA" id="ARBA00001946"/>
    </source>
</evidence>
<evidence type="ECO:0000256" key="6">
    <source>
        <dbReference type="ARBA" id="ARBA00022842"/>
    </source>
</evidence>
<keyword evidence="5" id="KW-0479">Metal-binding</keyword>
<dbReference type="PANTHER" id="PTHR46173">
    <property type="entry name" value="CCA TRNA NUCLEOTIDYLTRANSFERASE 1, MITOCHONDRIAL"/>
    <property type="match status" value="1"/>
</dbReference>
<dbReference type="GO" id="GO:0008033">
    <property type="term" value="P:tRNA processing"/>
    <property type="evidence" value="ECO:0007669"/>
    <property type="project" value="UniProtKB-KW"/>
</dbReference>
<dbReference type="GO" id="GO:0016779">
    <property type="term" value="F:nucleotidyltransferase activity"/>
    <property type="evidence" value="ECO:0007669"/>
    <property type="project" value="UniProtKB-KW"/>
</dbReference>
<keyword evidence="4" id="KW-0548">Nucleotidyltransferase</keyword>
<gene>
    <name evidence="8" type="ORF">METZ01_LOCUS102042</name>
</gene>
<dbReference type="PANTHER" id="PTHR46173:SF1">
    <property type="entry name" value="CCA TRNA NUCLEOTIDYLTRANSFERASE 1, MITOCHONDRIAL"/>
    <property type="match status" value="1"/>
</dbReference>
<dbReference type="GO" id="GO:0046872">
    <property type="term" value="F:metal ion binding"/>
    <property type="evidence" value="ECO:0007669"/>
    <property type="project" value="UniProtKB-KW"/>
</dbReference>
<dbReference type="EMBL" id="UINC01011114">
    <property type="protein sequence ID" value="SVA49188.1"/>
    <property type="molecule type" value="Genomic_DNA"/>
</dbReference>
<dbReference type="Pfam" id="PF01743">
    <property type="entry name" value="PolyA_pol"/>
    <property type="match status" value="1"/>
</dbReference>
<proteinExistence type="predicted"/>
<evidence type="ECO:0000256" key="2">
    <source>
        <dbReference type="ARBA" id="ARBA00022679"/>
    </source>
</evidence>
<dbReference type="InterPro" id="IPR002646">
    <property type="entry name" value="PolA_pol_head_dom"/>
</dbReference>
<reference evidence="8" key="1">
    <citation type="submission" date="2018-05" db="EMBL/GenBank/DDBJ databases">
        <authorList>
            <person name="Lanie J.A."/>
            <person name="Ng W.-L."/>
            <person name="Kazmierczak K.M."/>
            <person name="Andrzejewski T.M."/>
            <person name="Davidsen T.M."/>
            <person name="Wayne K.J."/>
            <person name="Tettelin H."/>
            <person name="Glass J.I."/>
            <person name="Rusch D."/>
            <person name="Podicherti R."/>
            <person name="Tsui H.-C.T."/>
            <person name="Winkler M.E."/>
        </authorList>
    </citation>
    <scope>NUCLEOTIDE SEQUENCE</scope>
</reference>
<evidence type="ECO:0000256" key="3">
    <source>
        <dbReference type="ARBA" id="ARBA00022694"/>
    </source>
</evidence>
<feature type="non-terminal residue" evidence="8">
    <location>
        <position position="103"/>
    </location>
</feature>